<dbReference type="GO" id="GO:0042765">
    <property type="term" value="C:GPI-anchor transamidase complex"/>
    <property type="evidence" value="ECO:0007669"/>
    <property type="project" value="InterPro"/>
</dbReference>
<keyword evidence="1" id="KW-0732">Signal</keyword>
<feature type="chain" id="PRO_5043120998" evidence="1">
    <location>
        <begin position="19"/>
        <end position="647"/>
    </location>
</feature>
<dbReference type="WBParaSite" id="ASIM_0001133401-mRNA-1">
    <property type="protein sequence ID" value="ASIM_0001133401-mRNA-1"/>
    <property type="gene ID" value="ASIM_0001133401"/>
</dbReference>
<dbReference type="Proteomes" id="UP000267096">
    <property type="component" value="Unassembled WGS sequence"/>
</dbReference>
<reference evidence="2 3" key="2">
    <citation type="submission" date="2018-11" db="EMBL/GenBank/DDBJ databases">
        <authorList>
            <consortium name="Pathogen Informatics"/>
        </authorList>
    </citation>
    <scope>NUCLEOTIDE SEQUENCE [LARGE SCALE GENOMIC DNA]</scope>
</reference>
<protein>
    <submittedName>
        <fullName evidence="4">GPI transamidase component PIG-T (inferred by orthology to a human protein)</fullName>
    </submittedName>
</protein>
<evidence type="ECO:0000313" key="3">
    <source>
        <dbReference type="Proteomes" id="UP000267096"/>
    </source>
</evidence>
<dbReference type="Pfam" id="PF04113">
    <property type="entry name" value="Gpi16"/>
    <property type="match status" value="1"/>
</dbReference>
<sequence length="647" mass="74877">MFMSKEICLIVFIFAVHGFCRDIMMLKENDTYTEELFLKRLKSEQLLSQFRFVITSDLPLSSDYRTYPRIIAEVLRKYDVREFHLSLTQGLWHTAQWGIAPQPAAPSGAQLYAWFNGNSSSVDERWNYLVNSLNGIFCTSLLQMVPSLTSTPQLSFNARGLVSPSSSHHSMLRHFSTEFWNITRVLPLWLKYFRVVFIDHDHVMILRYGSLTGENVCTENLTPWRKLLPCKQTGLSMLLNPIKLYGSKFHSMSVHVTRVCEVGFIRVMFCFLRLCLSEQRLKSSGMLPPCKERSRVEMNLNVVTDVNLRHQTLDWSLYELYGRKLDNKCIIADSSKILFERDRKSVTINEPNEQREYDGRIFNIYDINKMPQTFFPFNLIAKYKSRLNLVIDRPPSLIKLHSYLGGVDQQSGYVISIIQNKQTRDQRAVYTHMIPWFMRIYFHTIQLKCGTLDESRFILAFESFQEAQISKEANVNRRNFVPAKDRQRPFLIEWDFVIPSESSCEFSFEFDKAFLKVSEFPPDANHGSYVPAASLTFIAHDQVWYANRSALGSDRTTAVDELTGKEALSSRLVTIFGEALLVSLPVPDFSMPFNVICLVCTAMAMLFGPVHTLTTRTFVHRFLIFVRTRKFSIVLHDSALHSIEKQV</sequence>
<evidence type="ECO:0000313" key="4">
    <source>
        <dbReference type="WBParaSite" id="ASIM_0001133401-mRNA-1"/>
    </source>
</evidence>
<reference evidence="4" key="1">
    <citation type="submission" date="2017-02" db="UniProtKB">
        <authorList>
            <consortium name="WormBaseParasite"/>
        </authorList>
    </citation>
    <scope>IDENTIFICATION</scope>
</reference>
<organism evidence="4">
    <name type="scientific">Anisakis simplex</name>
    <name type="common">Herring worm</name>
    <dbReference type="NCBI Taxonomy" id="6269"/>
    <lineage>
        <taxon>Eukaryota</taxon>
        <taxon>Metazoa</taxon>
        <taxon>Ecdysozoa</taxon>
        <taxon>Nematoda</taxon>
        <taxon>Chromadorea</taxon>
        <taxon>Rhabditida</taxon>
        <taxon>Spirurina</taxon>
        <taxon>Ascaridomorpha</taxon>
        <taxon>Ascaridoidea</taxon>
        <taxon>Anisakidae</taxon>
        <taxon>Anisakis</taxon>
        <taxon>Anisakis simplex complex</taxon>
    </lineage>
</organism>
<dbReference type="PANTHER" id="PTHR12959:SF11">
    <property type="entry name" value="GPI TRANSAMIDASE COMPONENT PIG-T"/>
    <property type="match status" value="1"/>
</dbReference>
<name>A0A0M3JTH7_ANISI</name>
<dbReference type="OrthoDB" id="331263at2759"/>
<dbReference type="InterPro" id="IPR007245">
    <property type="entry name" value="PIG-T"/>
</dbReference>
<gene>
    <name evidence="2" type="ORF">ASIM_LOCUS10892</name>
</gene>
<dbReference type="EMBL" id="UYRR01031025">
    <property type="protein sequence ID" value="VDK43884.1"/>
    <property type="molecule type" value="Genomic_DNA"/>
</dbReference>
<dbReference type="GO" id="GO:0016255">
    <property type="term" value="P:attachment of GPI anchor to protein"/>
    <property type="evidence" value="ECO:0007669"/>
    <property type="project" value="InterPro"/>
</dbReference>
<dbReference type="AlphaFoldDB" id="A0A0M3JTH7"/>
<evidence type="ECO:0000313" key="2">
    <source>
        <dbReference type="EMBL" id="VDK43884.1"/>
    </source>
</evidence>
<feature type="signal peptide" evidence="1">
    <location>
        <begin position="1"/>
        <end position="18"/>
    </location>
</feature>
<dbReference type="PANTHER" id="PTHR12959">
    <property type="entry name" value="GPI TRANSAMIDASE COMPONENT PIG-T-RELATED"/>
    <property type="match status" value="1"/>
</dbReference>
<keyword evidence="3" id="KW-1185">Reference proteome</keyword>
<proteinExistence type="predicted"/>
<accession>A0A0M3JTH7</accession>
<evidence type="ECO:0000256" key="1">
    <source>
        <dbReference type="SAM" id="SignalP"/>
    </source>
</evidence>